<organism evidence="4 5">
    <name type="scientific">Dyadobacter pollutisoli</name>
    <dbReference type="NCBI Taxonomy" id="2910158"/>
    <lineage>
        <taxon>Bacteria</taxon>
        <taxon>Pseudomonadati</taxon>
        <taxon>Bacteroidota</taxon>
        <taxon>Cytophagia</taxon>
        <taxon>Cytophagales</taxon>
        <taxon>Spirosomataceae</taxon>
        <taxon>Dyadobacter</taxon>
    </lineage>
</organism>
<evidence type="ECO:0000259" key="3">
    <source>
        <dbReference type="Pfam" id="PF13505"/>
    </source>
</evidence>
<name>A0A9E8SJL3_9BACT</name>
<dbReference type="Proteomes" id="UP001164653">
    <property type="component" value="Chromosome"/>
</dbReference>
<keyword evidence="1 2" id="KW-0732">Signal</keyword>
<dbReference type="Pfam" id="PF13505">
    <property type="entry name" value="OMP_b-brl"/>
    <property type="match status" value="1"/>
</dbReference>
<feature type="chain" id="PRO_5039574197" description="Outer membrane protein beta-barrel domain-containing protein" evidence="2">
    <location>
        <begin position="22"/>
        <end position="230"/>
    </location>
</feature>
<evidence type="ECO:0000256" key="2">
    <source>
        <dbReference type="SAM" id="SignalP"/>
    </source>
</evidence>
<evidence type="ECO:0000313" key="5">
    <source>
        <dbReference type="Proteomes" id="UP001164653"/>
    </source>
</evidence>
<accession>A0A9E8SJL3</accession>
<dbReference type="InterPro" id="IPR027385">
    <property type="entry name" value="Beta-barrel_OMP"/>
</dbReference>
<dbReference type="AlphaFoldDB" id="A0A9E8SJL3"/>
<reference evidence="4" key="1">
    <citation type="submission" date="2022-11" db="EMBL/GenBank/DDBJ databases">
        <title>Dyadobacter pollutisoli sp. nov., isolated from plastic dumped soil.</title>
        <authorList>
            <person name="Kim J.M."/>
            <person name="Kim K.R."/>
            <person name="Lee J.K."/>
            <person name="Hao L."/>
            <person name="Jeon C.O."/>
        </authorList>
    </citation>
    <scope>NUCLEOTIDE SEQUENCE</scope>
    <source>
        <strain evidence="4">U1</strain>
    </source>
</reference>
<keyword evidence="5" id="KW-1185">Reference proteome</keyword>
<feature type="signal peptide" evidence="2">
    <location>
        <begin position="1"/>
        <end position="21"/>
    </location>
</feature>
<evidence type="ECO:0000313" key="4">
    <source>
        <dbReference type="EMBL" id="WAC09856.1"/>
    </source>
</evidence>
<sequence>MKKIFLFTLLILAISNSAVFAQMDGKRFISGSLSVGLGATNPKHSPSSNSYGYNFDIGLGKFKTNTRASGWNLSTSLTGGKQYVGATLEPRTVEGINGIGVGVGHFWHYYKHFNEKFGVFGGPQVNVNYNYGKTTNVQSDGTTAEIYEIKQNSISLSLGLEAGAYYKLNERWWLLASLGFSQPFAAKYTLENTVKLPDSDQLTRHNFTYGFYPAINFPSVGVGLRYFFKD</sequence>
<evidence type="ECO:0000256" key="1">
    <source>
        <dbReference type="ARBA" id="ARBA00022729"/>
    </source>
</evidence>
<gene>
    <name evidence="4" type="ORF">ON006_19100</name>
</gene>
<protein>
    <recommendedName>
        <fullName evidence="3">Outer membrane protein beta-barrel domain-containing protein</fullName>
    </recommendedName>
</protein>
<dbReference type="RefSeq" id="WP_244820970.1">
    <property type="nucleotide sequence ID" value="NZ_CP112998.1"/>
</dbReference>
<dbReference type="KEGG" id="dpf:ON006_19100"/>
<dbReference type="EMBL" id="CP112998">
    <property type="protein sequence ID" value="WAC09856.1"/>
    <property type="molecule type" value="Genomic_DNA"/>
</dbReference>
<proteinExistence type="predicted"/>
<feature type="domain" description="Outer membrane protein beta-barrel" evidence="3">
    <location>
        <begin position="9"/>
        <end position="181"/>
    </location>
</feature>